<gene>
    <name evidence="1" type="ORF">E2562_005926</name>
</gene>
<reference evidence="1 2" key="1">
    <citation type="submission" date="2019-11" db="EMBL/GenBank/DDBJ databases">
        <title>Whole genome sequence of Oryza granulata.</title>
        <authorList>
            <person name="Li W."/>
        </authorList>
    </citation>
    <scope>NUCLEOTIDE SEQUENCE [LARGE SCALE GENOMIC DNA]</scope>
    <source>
        <strain evidence="2">cv. Menghai</strain>
        <tissue evidence="1">Leaf</tissue>
    </source>
</reference>
<organism evidence="1 2">
    <name type="scientific">Oryza meyeriana var. granulata</name>
    <dbReference type="NCBI Taxonomy" id="110450"/>
    <lineage>
        <taxon>Eukaryota</taxon>
        <taxon>Viridiplantae</taxon>
        <taxon>Streptophyta</taxon>
        <taxon>Embryophyta</taxon>
        <taxon>Tracheophyta</taxon>
        <taxon>Spermatophyta</taxon>
        <taxon>Magnoliopsida</taxon>
        <taxon>Liliopsida</taxon>
        <taxon>Poales</taxon>
        <taxon>Poaceae</taxon>
        <taxon>BOP clade</taxon>
        <taxon>Oryzoideae</taxon>
        <taxon>Oryzeae</taxon>
        <taxon>Oryzinae</taxon>
        <taxon>Oryza</taxon>
        <taxon>Oryza meyeriana</taxon>
    </lineage>
</organism>
<proteinExistence type="predicted"/>
<dbReference type="SUPFAM" id="SSF52047">
    <property type="entry name" value="RNI-like"/>
    <property type="match status" value="1"/>
</dbReference>
<comment type="caution">
    <text evidence="1">The sequence shown here is derived from an EMBL/GenBank/DDBJ whole genome shotgun (WGS) entry which is preliminary data.</text>
</comment>
<dbReference type="AlphaFoldDB" id="A0A6G1DV33"/>
<dbReference type="InterPro" id="IPR044997">
    <property type="entry name" value="F-box_plant"/>
</dbReference>
<dbReference type="PANTHER" id="PTHR32153">
    <property type="entry name" value="OJ000223_09.16 PROTEIN"/>
    <property type="match status" value="1"/>
</dbReference>
<dbReference type="InterPro" id="IPR032675">
    <property type="entry name" value="LRR_dom_sf"/>
</dbReference>
<sequence length="126" mass="13942">MAQQARCLTRFVTDSPRVFASVTKLSLRNLRLSSADVAVLLGACTRLEHLVLYNCHDGRRSLVIDGAGAAPELRELEMKSCDYARLTCDAWSAEHVAPLSLRHGPCLRELILHSSAAPCRRRRQGS</sequence>
<dbReference type="EMBL" id="SPHZ02000005">
    <property type="protein sequence ID" value="KAF0916327.1"/>
    <property type="molecule type" value="Genomic_DNA"/>
</dbReference>
<dbReference type="Gene3D" id="3.80.10.10">
    <property type="entry name" value="Ribonuclease Inhibitor"/>
    <property type="match status" value="1"/>
</dbReference>
<evidence type="ECO:0000313" key="2">
    <source>
        <dbReference type="Proteomes" id="UP000479710"/>
    </source>
</evidence>
<dbReference type="Proteomes" id="UP000479710">
    <property type="component" value="Unassembled WGS sequence"/>
</dbReference>
<accession>A0A6G1DV33</accession>
<protein>
    <submittedName>
        <fullName evidence="1">Uncharacterized protein</fullName>
    </submittedName>
</protein>
<keyword evidence="2" id="KW-1185">Reference proteome</keyword>
<evidence type="ECO:0000313" key="1">
    <source>
        <dbReference type="EMBL" id="KAF0916327.1"/>
    </source>
</evidence>
<name>A0A6G1DV33_9ORYZ</name>